<evidence type="ECO:0000313" key="2">
    <source>
        <dbReference type="Proteomes" id="UP000692954"/>
    </source>
</evidence>
<dbReference type="Proteomes" id="UP000692954">
    <property type="component" value="Unassembled WGS sequence"/>
</dbReference>
<protein>
    <recommendedName>
        <fullName evidence="3">Cyclic nucleotide-binding domain-containing protein</fullName>
    </recommendedName>
</protein>
<sequence length="170" mass="20470">MKKNNQSTITDIYYDKLLRQEILFCRNQQTIQECIQLLLKDPTIRLEQENEKLEQFLRGHEFFRLSDNQFLKDCCQLMRFEQFQKNQVIFQKNDFDKNKVIIILTGDVVFNKGNQEMIHLQHFGSNLLILGSEYYAEMYTYMILDQIGMSSLKHHVKWLLFPDMISELIF</sequence>
<dbReference type="AlphaFoldDB" id="A0A8S1PMC6"/>
<organism evidence="1 2">
    <name type="scientific">Paramecium sonneborni</name>
    <dbReference type="NCBI Taxonomy" id="65129"/>
    <lineage>
        <taxon>Eukaryota</taxon>
        <taxon>Sar</taxon>
        <taxon>Alveolata</taxon>
        <taxon>Ciliophora</taxon>
        <taxon>Intramacronucleata</taxon>
        <taxon>Oligohymenophorea</taxon>
        <taxon>Peniculida</taxon>
        <taxon>Parameciidae</taxon>
        <taxon>Paramecium</taxon>
    </lineage>
</organism>
<name>A0A8S1PMC6_9CILI</name>
<dbReference type="OrthoDB" id="10358674at2759"/>
<comment type="caution">
    <text evidence="1">The sequence shown here is derived from an EMBL/GenBank/DDBJ whole genome shotgun (WGS) entry which is preliminary data.</text>
</comment>
<reference evidence="1" key="1">
    <citation type="submission" date="2021-01" db="EMBL/GenBank/DDBJ databases">
        <authorList>
            <consortium name="Genoscope - CEA"/>
            <person name="William W."/>
        </authorList>
    </citation>
    <scope>NUCLEOTIDE SEQUENCE</scope>
</reference>
<evidence type="ECO:0000313" key="1">
    <source>
        <dbReference type="EMBL" id="CAD8104132.1"/>
    </source>
</evidence>
<accession>A0A8S1PMC6</accession>
<proteinExistence type="predicted"/>
<dbReference type="PANTHER" id="PTHR23011:SF28">
    <property type="entry name" value="CYCLIC NUCLEOTIDE-BINDING DOMAIN CONTAINING PROTEIN"/>
    <property type="match status" value="1"/>
</dbReference>
<gene>
    <name evidence="1" type="ORF">PSON_ATCC_30995.1.T0810200</name>
</gene>
<keyword evidence="2" id="KW-1185">Reference proteome</keyword>
<evidence type="ECO:0008006" key="3">
    <source>
        <dbReference type="Google" id="ProtNLM"/>
    </source>
</evidence>
<dbReference type="PANTHER" id="PTHR23011">
    <property type="entry name" value="CYCLIC NUCLEOTIDE-BINDING DOMAIN CONTAINING PROTEIN"/>
    <property type="match status" value="1"/>
</dbReference>
<dbReference type="EMBL" id="CAJJDN010000081">
    <property type="protein sequence ID" value="CAD8104132.1"/>
    <property type="molecule type" value="Genomic_DNA"/>
</dbReference>